<keyword evidence="2 7" id="KW-0474">Menaquinone biosynthesis</keyword>
<dbReference type="GO" id="GO:0000287">
    <property type="term" value="F:magnesium ion binding"/>
    <property type="evidence" value="ECO:0007669"/>
    <property type="project" value="UniProtKB-UniRule"/>
</dbReference>
<keyword evidence="3 7" id="KW-0479">Metal-binding</keyword>
<dbReference type="Proteomes" id="UP000031938">
    <property type="component" value="Unassembled WGS sequence"/>
</dbReference>
<evidence type="ECO:0000256" key="4">
    <source>
        <dbReference type="ARBA" id="ARBA00022842"/>
    </source>
</evidence>
<dbReference type="UniPathway" id="UPA01057">
    <property type="reaction ID" value="UER00165"/>
</dbReference>
<comment type="catalytic activity">
    <reaction evidence="7">
        <text>(1R,6R)-6-hydroxy-2-succinyl-cyclohexa-2,4-diene-1-carboxylate = 2-succinylbenzoate + H2O</text>
        <dbReference type="Rhea" id="RHEA:10196"/>
        <dbReference type="ChEBI" id="CHEBI:15377"/>
        <dbReference type="ChEBI" id="CHEBI:18325"/>
        <dbReference type="ChEBI" id="CHEBI:58689"/>
        <dbReference type="EC" id="4.2.1.113"/>
    </reaction>
</comment>
<protein>
    <recommendedName>
        <fullName evidence="6 7">o-succinylbenzoate synthase</fullName>
        <shortName evidence="7">OSB synthase</shortName>
        <shortName evidence="7">OSBS</shortName>
        <ecNumber evidence="6 7">4.2.1.113</ecNumber>
    </recommendedName>
    <alternativeName>
        <fullName evidence="7">4-(2'-carboxyphenyl)-4-oxybutyric acid synthase</fullName>
    </alternativeName>
    <alternativeName>
        <fullName evidence="7">o-succinylbenzoic acid synthase</fullName>
    </alternativeName>
</protein>
<dbReference type="PANTHER" id="PTHR48073:SF5">
    <property type="entry name" value="O-SUCCINYLBENZOATE SYNTHASE"/>
    <property type="match status" value="1"/>
</dbReference>
<gene>
    <name evidence="7" type="primary">menC</name>
    <name evidence="9" type="ORF">KP78_37710</name>
</gene>
<feature type="active site" description="Proton donor" evidence="7">
    <location>
        <position position="163"/>
    </location>
</feature>
<dbReference type="SFLD" id="SFLDG00180">
    <property type="entry name" value="muconate_cycloisomerase"/>
    <property type="match status" value="1"/>
</dbReference>
<reference evidence="9 10" key="1">
    <citation type="submission" date="2015-01" db="EMBL/GenBank/DDBJ databases">
        <title>Genome sequencing of Jeotgalibacillus soli.</title>
        <authorList>
            <person name="Goh K.M."/>
            <person name="Chan K.-G."/>
            <person name="Yaakop A.S."/>
            <person name="Ee R."/>
            <person name="Gan H.M."/>
            <person name="Chan C.S."/>
        </authorList>
    </citation>
    <scope>NUCLEOTIDE SEQUENCE [LARGE SCALE GENOMIC DNA]</scope>
    <source>
        <strain evidence="9 10">P9</strain>
    </source>
</reference>
<dbReference type="InterPro" id="IPR029017">
    <property type="entry name" value="Enolase-like_N"/>
</dbReference>
<dbReference type="NCBIfam" id="TIGR01928">
    <property type="entry name" value="menC_lowGC_arch"/>
    <property type="match status" value="1"/>
</dbReference>
<comment type="function">
    <text evidence="7">Converts 2-succinyl-6-hydroxy-2,4-cyclohexadiene-1-carboxylate (SHCHC) to 2-succinylbenzoate (OSB).</text>
</comment>
<organism evidence="9 10">
    <name type="scientific">Jeotgalibacillus soli</name>
    <dbReference type="NCBI Taxonomy" id="889306"/>
    <lineage>
        <taxon>Bacteria</taxon>
        <taxon>Bacillati</taxon>
        <taxon>Bacillota</taxon>
        <taxon>Bacilli</taxon>
        <taxon>Bacillales</taxon>
        <taxon>Caryophanaceae</taxon>
        <taxon>Jeotgalibacillus</taxon>
    </lineage>
</organism>
<feature type="binding site" evidence="7">
    <location>
        <position position="188"/>
    </location>
    <ligand>
        <name>Mg(2+)</name>
        <dbReference type="ChEBI" id="CHEBI:18420"/>
    </ligand>
</feature>
<evidence type="ECO:0000259" key="8">
    <source>
        <dbReference type="SMART" id="SM00922"/>
    </source>
</evidence>
<dbReference type="AlphaFoldDB" id="A0A0C2V4I9"/>
<feature type="active site" description="Proton acceptor" evidence="7">
    <location>
        <position position="261"/>
    </location>
</feature>
<dbReference type="STRING" id="889306.KP78_37710"/>
<dbReference type="InterPro" id="IPR010197">
    <property type="entry name" value="OSBS/NAAAR"/>
</dbReference>
<dbReference type="GO" id="GO:0009234">
    <property type="term" value="P:menaquinone biosynthetic process"/>
    <property type="evidence" value="ECO:0007669"/>
    <property type="project" value="UniProtKB-UniRule"/>
</dbReference>
<dbReference type="Gene3D" id="3.20.20.120">
    <property type="entry name" value="Enolase-like C-terminal domain"/>
    <property type="match status" value="1"/>
</dbReference>
<keyword evidence="4 7" id="KW-0460">Magnesium</keyword>
<comment type="similarity">
    <text evidence="7">Belongs to the mandelate racemase/muconate lactonizing enzyme family. MenC type 2 subfamily.</text>
</comment>
<dbReference type="Gene3D" id="3.30.390.10">
    <property type="entry name" value="Enolase-like, N-terminal domain"/>
    <property type="match status" value="1"/>
</dbReference>
<dbReference type="InterPro" id="IPR013342">
    <property type="entry name" value="Mandelate_racemase_C"/>
</dbReference>
<dbReference type="CDD" id="cd03317">
    <property type="entry name" value="NAAAR"/>
    <property type="match status" value="1"/>
</dbReference>
<dbReference type="InterPro" id="IPR029065">
    <property type="entry name" value="Enolase_C-like"/>
</dbReference>
<dbReference type="InterPro" id="IPR013341">
    <property type="entry name" value="Mandelate_racemase_N_dom"/>
</dbReference>
<feature type="domain" description="Mandelate racemase/muconate lactonizing enzyme C-terminal" evidence="8">
    <location>
        <begin position="142"/>
        <end position="233"/>
    </location>
</feature>
<comment type="pathway">
    <text evidence="7">Quinol/quinone metabolism; 1,4-dihydroxy-2-naphthoate biosynthesis; 1,4-dihydroxy-2-naphthoate from chorismate: step 4/7.</text>
</comment>
<dbReference type="Pfam" id="PF02746">
    <property type="entry name" value="MR_MLE_N"/>
    <property type="match status" value="1"/>
</dbReference>
<dbReference type="GO" id="GO:0043748">
    <property type="term" value="F:O-succinylbenzoate synthase activity"/>
    <property type="evidence" value="ECO:0007669"/>
    <property type="project" value="UniProtKB-EC"/>
</dbReference>
<dbReference type="SFLD" id="SFLDS00001">
    <property type="entry name" value="Enolase"/>
    <property type="match status" value="1"/>
</dbReference>
<feature type="binding site" evidence="7">
    <location>
        <position position="212"/>
    </location>
    <ligand>
        <name>Mg(2+)</name>
        <dbReference type="ChEBI" id="CHEBI:18420"/>
    </ligand>
</feature>
<dbReference type="RefSeq" id="WP_041090899.1">
    <property type="nucleotide sequence ID" value="NZ_JXRP01000020.1"/>
</dbReference>
<dbReference type="EMBL" id="JXRP01000020">
    <property type="protein sequence ID" value="KIL43947.1"/>
    <property type="molecule type" value="Genomic_DNA"/>
</dbReference>
<dbReference type="SMART" id="SM00922">
    <property type="entry name" value="MR_MLE"/>
    <property type="match status" value="1"/>
</dbReference>
<comment type="caution">
    <text evidence="9">The sequence shown here is derived from an EMBL/GenBank/DDBJ whole genome shotgun (WGS) entry which is preliminary data.</text>
</comment>
<keyword evidence="10" id="KW-1185">Reference proteome</keyword>
<dbReference type="PANTHER" id="PTHR48073">
    <property type="entry name" value="O-SUCCINYLBENZOATE SYNTHASE-RELATED"/>
    <property type="match status" value="1"/>
</dbReference>
<dbReference type="GO" id="GO:0016854">
    <property type="term" value="F:racemase and epimerase activity"/>
    <property type="evidence" value="ECO:0007669"/>
    <property type="project" value="UniProtKB-ARBA"/>
</dbReference>
<evidence type="ECO:0000256" key="7">
    <source>
        <dbReference type="HAMAP-Rule" id="MF_01933"/>
    </source>
</evidence>
<name>A0A0C2V4I9_9BACL</name>
<evidence type="ECO:0000256" key="3">
    <source>
        <dbReference type="ARBA" id="ARBA00022723"/>
    </source>
</evidence>
<feature type="binding site" evidence="7">
    <location>
        <position position="237"/>
    </location>
    <ligand>
        <name>Mg(2+)</name>
        <dbReference type="ChEBI" id="CHEBI:18420"/>
    </ligand>
</feature>
<dbReference type="InterPro" id="IPR036849">
    <property type="entry name" value="Enolase-like_C_sf"/>
</dbReference>
<dbReference type="PATRIC" id="fig|889306.3.peg.3787"/>
<comment type="cofactor">
    <cofactor evidence="1 7">
        <name>a divalent metal cation</name>
        <dbReference type="ChEBI" id="CHEBI:60240"/>
    </cofactor>
</comment>
<evidence type="ECO:0000256" key="6">
    <source>
        <dbReference type="ARBA" id="ARBA00029491"/>
    </source>
</evidence>
<dbReference type="SFLD" id="SFLDF00009">
    <property type="entry name" value="o-succinylbenzoate_synthase"/>
    <property type="match status" value="1"/>
</dbReference>
<keyword evidence="5 7" id="KW-0456">Lyase</keyword>
<dbReference type="Pfam" id="PF13378">
    <property type="entry name" value="MR_MLE_C"/>
    <property type="match status" value="1"/>
</dbReference>
<dbReference type="SUPFAM" id="SSF51604">
    <property type="entry name" value="Enolase C-terminal domain-like"/>
    <property type="match status" value="1"/>
</dbReference>
<dbReference type="UniPathway" id="UPA00079"/>
<evidence type="ECO:0000313" key="9">
    <source>
        <dbReference type="EMBL" id="KIL43947.1"/>
    </source>
</evidence>
<dbReference type="InterPro" id="IPR047585">
    <property type="entry name" value="MenC"/>
</dbReference>
<evidence type="ECO:0000313" key="10">
    <source>
        <dbReference type="Proteomes" id="UP000031938"/>
    </source>
</evidence>
<proteinExistence type="inferred from homology"/>
<accession>A0A0C2V4I9</accession>
<dbReference type="SUPFAM" id="SSF54826">
    <property type="entry name" value="Enolase N-terminal domain-like"/>
    <property type="match status" value="1"/>
</dbReference>
<evidence type="ECO:0000256" key="2">
    <source>
        <dbReference type="ARBA" id="ARBA00022428"/>
    </source>
</evidence>
<dbReference type="EC" id="4.2.1.113" evidence="6 7"/>
<comment type="pathway">
    <text evidence="7">Quinol/quinone metabolism; menaquinone biosynthesis.</text>
</comment>
<sequence>MKFTKVELHVIQMALKAPFVTSLGIVKERKGIIVELHDDQGHIGYGESVAFETPWYTEETVKTCFHMIKDILAPIVLKQSYEHPTEVFDSFNTIRKNPMAKAAVDMAAWDVFAKIHQLPLHQMIGGTRSDILAGVVVGASTIDEVLKQIQAFKAEGYERVKIKIGPGKDYDWMKEIRHSFPELSILADANSAYSGVEDQLLEIDELGLQMIEQPLGQDDLVDHARLQKKMVTPICLDESITSLHAAKSAIALQSGRVINIKIGRVGGLTEAIRIHDLCQKHGIQVWCGGMLEFGVSRAHNVALATLSGFSIPGDISSSSRYWQEDITTPDVVVERGRILPFEGVGIGVEINRKRLDEVRIHHEVLIK</sequence>
<evidence type="ECO:0000256" key="5">
    <source>
        <dbReference type="ARBA" id="ARBA00023239"/>
    </source>
</evidence>
<dbReference type="HAMAP" id="MF_01933">
    <property type="entry name" value="MenC_2"/>
    <property type="match status" value="1"/>
</dbReference>
<dbReference type="OrthoDB" id="9774531at2"/>
<evidence type="ECO:0000256" key="1">
    <source>
        <dbReference type="ARBA" id="ARBA00001968"/>
    </source>
</evidence>